<keyword evidence="2" id="KW-1185">Reference proteome</keyword>
<proteinExistence type="predicted"/>
<dbReference type="Proteomes" id="UP001374535">
    <property type="component" value="Chromosome 6"/>
</dbReference>
<name>A0AAQ3RXP1_VIGMU</name>
<reference evidence="1 2" key="1">
    <citation type="journal article" date="2023" name="Life. Sci Alliance">
        <title>Evolutionary insights into 3D genome organization and epigenetic landscape of Vigna mungo.</title>
        <authorList>
            <person name="Junaid A."/>
            <person name="Singh B."/>
            <person name="Bhatia S."/>
        </authorList>
    </citation>
    <scope>NUCLEOTIDE SEQUENCE [LARGE SCALE GENOMIC DNA]</scope>
    <source>
        <strain evidence="1">Urdbean</strain>
    </source>
</reference>
<gene>
    <name evidence="1" type="ORF">V8G54_021780</name>
</gene>
<dbReference type="AlphaFoldDB" id="A0AAQ3RXP1"/>
<dbReference type="EMBL" id="CP144695">
    <property type="protein sequence ID" value="WVZ08434.1"/>
    <property type="molecule type" value="Genomic_DNA"/>
</dbReference>
<accession>A0AAQ3RXP1</accession>
<organism evidence="1 2">
    <name type="scientific">Vigna mungo</name>
    <name type="common">Black gram</name>
    <name type="synonym">Phaseolus mungo</name>
    <dbReference type="NCBI Taxonomy" id="3915"/>
    <lineage>
        <taxon>Eukaryota</taxon>
        <taxon>Viridiplantae</taxon>
        <taxon>Streptophyta</taxon>
        <taxon>Embryophyta</taxon>
        <taxon>Tracheophyta</taxon>
        <taxon>Spermatophyta</taxon>
        <taxon>Magnoliopsida</taxon>
        <taxon>eudicotyledons</taxon>
        <taxon>Gunneridae</taxon>
        <taxon>Pentapetalae</taxon>
        <taxon>rosids</taxon>
        <taxon>fabids</taxon>
        <taxon>Fabales</taxon>
        <taxon>Fabaceae</taxon>
        <taxon>Papilionoideae</taxon>
        <taxon>50 kb inversion clade</taxon>
        <taxon>NPAAA clade</taxon>
        <taxon>indigoferoid/millettioid clade</taxon>
        <taxon>Phaseoleae</taxon>
        <taxon>Vigna</taxon>
    </lineage>
</organism>
<evidence type="ECO:0000313" key="1">
    <source>
        <dbReference type="EMBL" id="WVZ08434.1"/>
    </source>
</evidence>
<sequence>MLHNVRLTQRTNSLKFHLQKPQNQSINHSYKISHVEPLIIDQFPINSPTYYQTKVQQPKDQSIHIFYHSQFIQTPIQFNKRSTTRTSPCQTTHINISQTLLSYN</sequence>
<evidence type="ECO:0000313" key="2">
    <source>
        <dbReference type="Proteomes" id="UP001374535"/>
    </source>
</evidence>
<protein>
    <submittedName>
        <fullName evidence="1">Uncharacterized protein</fullName>
    </submittedName>
</protein>